<sequence length="175" mass="19364">MDDLHASSVNPIFLNRPPSSRSPPKYTSHPVVLIASNTILFRKLHDNMSPFPSISRVFQKNAQDGNSEEPSNIQEPSLIRPGSAITACSFPRHDAASSARVKKKHENAQQHKEAGQFVPGGHAYQKALAGISKNPRGDKSVEHWLYEWGTTWAEINQQDNRMSRPVLAVDSATSI</sequence>
<organism evidence="2 3">
    <name type="scientific">Stereocaulon virgatum</name>
    <dbReference type="NCBI Taxonomy" id="373712"/>
    <lineage>
        <taxon>Eukaryota</taxon>
        <taxon>Fungi</taxon>
        <taxon>Dikarya</taxon>
        <taxon>Ascomycota</taxon>
        <taxon>Pezizomycotina</taxon>
        <taxon>Lecanoromycetes</taxon>
        <taxon>OSLEUM clade</taxon>
        <taxon>Lecanoromycetidae</taxon>
        <taxon>Lecanorales</taxon>
        <taxon>Lecanorineae</taxon>
        <taxon>Stereocaulaceae</taxon>
        <taxon>Stereocaulon</taxon>
    </lineage>
</organism>
<feature type="region of interest" description="Disordered" evidence="1">
    <location>
        <begin position="1"/>
        <end position="26"/>
    </location>
</feature>
<dbReference type="EMBL" id="JBEFKJ010000011">
    <property type="protein sequence ID" value="KAL2043318.1"/>
    <property type="molecule type" value="Genomic_DNA"/>
</dbReference>
<evidence type="ECO:0000256" key="1">
    <source>
        <dbReference type="SAM" id="MobiDB-lite"/>
    </source>
</evidence>
<accession>A0ABR4AC17</accession>
<dbReference type="Proteomes" id="UP001590950">
    <property type="component" value="Unassembled WGS sequence"/>
</dbReference>
<keyword evidence="3" id="KW-1185">Reference proteome</keyword>
<evidence type="ECO:0000313" key="2">
    <source>
        <dbReference type="EMBL" id="KAL2043318.1"/>
    </source>
</evidence>
<gene>
    <name evidence="2" type="ORF">N7G274_003624</name>
</gene>
<comment type="caution">
    <text evidence="2">The sequence shown here is derived from an EMBL/GenBank/DDBJ whole genome shotgun (WGS) entry which is preliminary data.</text>
</comment>
<reference evidence="2 3" key="1">
    <citation type="submission" date="2024-09" db="EMBL/GenBank/DDBJ databases">
        <title>Rethinking Asexuality: The Enigmatic Case of Functional Sexual Genes in Lepraria (Stereocaulaceae).</title>
        <authorList>
            <person name="Doellman M."/>
            <person name="Sun Y."/>
            <person name="Barcenas-Pena A."/>
            <person name="Lumbsch H.T."/>
            <person name="Grewe F."/>
        </authorList>
    </citation>
    <scope>NUCLEOTIDE SEQUENCE [LARGE SCALE GENOMIC DNA]</scope>
    <source>
        <strain evidence="2 3">Mercado 3170</strain>
    </source>
</reference>
<feature type="region of interest" description="Disordered" evidence="1">
    <location>
        <begin position="94"/>
        <end position="119"/>
    </location>
</feature>
<proteinExistence type="predicted"/>
<protein>
    <submittedName>
        <fullName evidence="2">Uncharacterized protein</fullName>
    </submittedName>
</protein>
<evidence type="ECO:0000313" key="3">
    <source>
        <dbReference type="Proteomes" id="UP001590950"/>
    </source>
</evidence>
<name>A0ABR4AC17_9LECA</name>